<reference evidence="6 7" key="1">
    <citation type="submission" date="2016-12" db="EMBL/GenBank/DDBJ databases">
        <authorList>
            <person name="Song W.-J."/>
            <person name="Kurnit D.M."/>
        </authorList>
    </citation>
    <scope>NUCLEOTIDE SEQUENCE [LARGE SCALE GENOMIC DNA]</scope>
    <source>
        <strain evidence="6 7">DSM 43162</strain>
    </source>
</reference>
<evidence type="ECO:0000256" key="3">
    <source>
        <dbReference type="ARBA" id="ARBA00022801"/>
    </source>
</evidence>
<dbReference type="GO" id="GO:0009231">
    <property type="term" value="P:riboflavin biosynthetic process"/>
    <property type="evidence" value="ECO:0007669"/>
    <property type="project" value="TreeGrafter"/>
</dbReference>
<evidence type="ECO:0000256" key="4">
    <source>
        <dbReference type="ARBA" id="ARBA00022833"/>
    </source>
</evidence>
<gene>
    <name evidence="6" type="ORF">SAMN05660350_00418</name>
</gene>
<dbReference type="PANTHER" id="PTHR35005:SF1">
    <property type="entry name" value="2-AMINO-5-FORMYLAMINO-6-RIBOSYLAMINOPYRIMIDIN-4(3H)-ONE 5'-MONOPHOSPHATE DEFORMYLASE"/>
    <property type="match status" value="1"/>
</dbReference>
<evidence type="ECO:0000256" key="1">
    <source>
        <dbReference type="ARBA" id="ARBA00001947"/>
    </source>
</evidence>
<dbReference type="InterPro" id="IPR024087">
    <property type="entry name" value="Creatininase-like_sf"/>
</dbReference>
<evidence type="ECO:0000256" key="5">
    <source>
        <dbReference type="ARBA" id="ARBA00024029"/>
    </source>
</evidence>
<proteinExistence type="inferred from homology"/>
<sequence>MTRWYGSLTAPEVATRITEQSILCLPLGSYEQHGPHLPLHTDTVIAEGFTDRLIERYAERHDLWRLATLPYGLSLEHAWADGTVSLRTGLLADLLIVVVGEYVRATRSQRLLIVNGHGGNRGLLEAVLYEIEQAHRVRVCAIHPSSLSNVRVESALPEVHGGTRETSVMLALAPQDVHLDRFDGAHTVDPSQLDEIRRKILHRGATWPWSSGDAHITTAGITGGDPRLASVELGESVLASALLTAGVVLDDLASTSVADPSDARNGPPCP</sequence>
<dbReference type="Gene3D" id="3.40.50.10310">
    <property type="entry name" value="Creatininase"/>
    <property type="match status" value="1"/>
</dbReference>
<dbReference type="SUPFAM" id="SSF102215">
    <property type="entry name" value="Creatininase"/>
    <property type="match status" value="1"/>
</dbReference>
<name>A0A1M7S2L8_9ACTN</name>
<dbReference type="GO" id="GO:0016811">
    <property type="term" value="F:hydrolase activity, acting on carbon-nitrogen (but not peptide) bonds, in linear amides"/>
    <property type="evidence" value="ECO:0007669"/>
    <property type="project" value="TreeGrafter"/>
</dbReference>
<dbReference type="InterPro" id="IPR003785">
    <property type="entry name" value="Creatininase/forma_Hydrolase"/>
</dbReference>
<protein>
    <submittedName>
        <fullName evidence="6">Creatinine amidohydrolase</fullName>
    </submittedName>
</protein>
<keyword evidence="4" id="KW-0862">Zinc</keyword>
<organism evidence="6 7">
    <name type="scientific">Geodermatophilus obscurus</name>
    <dbReference type="NCBI Taxonomy" id="1861"/>
    <lineage>
        <taxon>Bacteria</taxon>
        <taxon>Bacillati</taxon>
        <taxon>Actinomycetota</taxon>
        <taxon>Actinomycetes</taxon>
        <taxon>Geodermatophilales</taxon>
        <taxon>Geodermatophilaceae</taxon>
        <taxon>Geodermatophilus</taxon>
    </lineage>
</organism>
<keyword evidence="3 6" id="KW-0378">Hydrolase</keyword>
<dbReference type="OrthoDB" id="9801445at2"/>
<dbReference type="GO" id="GO:0046872">
    <property type="term" value="F:metal ion binding"/>
    <property type="evidence" value="ECO:0007669"/>
    <property type="project" value="UniProtKB-KW"/>
</dbReference>
<dbReference type="Proteomes" id="UP000184428">
    <property type="component" value="Unassembled WGS sequence"/>
</dbReference>
<evidence type="ECO:0000313" key="6">
    <source>
        <dbReference type="EMBL" id="SHN52708.1"/>
    </source>
</evidence>
<keyword evidence="2" id="KW-0479">Metal-binding</keyword>
<dbReference type="AlphaFoldDB" id="A0A1M7S2L8"/>
<evidence type="ECO:0000313" key="7">
    <source>
        <dbReference type="Proteomes" id="UP000184428"/>
    </source>
</evidence>
<accession>A0A1M7S2L8</accession>
<dbReference type="PANTHER" id="PTHR35005">
    <property type="entry name" value="3-DEHYDRO-SCYLLO-INOSOSE HYDROLASE"/>
    <property type="match status" value="1"/>
</dbReference>
<dbReference type="EMBL" id="FRDM01000001">
    <property type="protein sequence ID" value="SHN52708.1"/>
    <property type="molecule type" value="Genomic_DNA"/>
</dbReference>
<dbReference type="Pfam" id="PF02633">
    <property type="entry name" value="Creatininase"/>
    <property type="match status" value="1"/>
</dbReference>
<comment type="cofactor">
    <cofactor evidence="1">
        <name>Zn(2+)</name>
        <dbReference type="ChEBI" id="CHEBI:29105"/>
    </cofactor>
</comment>
<comment type="similarity">
    <text evidence="5">Belongs to the creatininase superfamily.</text>
</comment>
<evidence type="ECO:0000256" key="2">
    <source>
        <dbReference type="ARBA" id="ARBA00022723"/>
    </source>
</evidence>